<feature type="domain" description="Glycoside hydrolase family 20 catalytic" evidence="11">
    <location>
        <begin position="337"/>
        <end position="668"/>
    </location>
</feature>
<keyword evidence="7" id="KW-0326">Glycosidase</keyword>
<dbReference type="InterPro" id="IPR015883">
    <property type="entry name" value="Glyco_hydro_20_cat"/>
</dbReference>
<feature type="region of interest" description="Disordered" evidence="9">
    <location>
        <begin position="117"/>
        <end position="258"/>
    </location>
</feature>
<dbReference type="Gene3D" id="3.30.379.10">
    <property type="entry name" value="Chitobiase/beta-hexosaminidase domain 2-like"/>
    <property type="match status" value="1"/>
</dbReference>
<evidence type="ECO:0000256" key="10">
    <source>
        <dbReference type="SAM" id="SignalP"/>
    </source>
</evidence>
<name>A0A316WB15_9BASI</name>
<protein>
    <recommendedName>
        <fullName evidence="3">beta-N-acetylhexosaminidase</fullName>
        <ecNumber evidence="3">3.2.1.52</ecNumber>
    </recommendedName>
</protein>
<organism evidence="12 13">
    <name type="scientific">Ceraceosorus guamensis</name>
    <dbReference type="NCBI Taxonomy" id="1522189"/>
    <lineage>
        <taxon>Eukaryota</taxon>
        <taxon>Fungi</taxon>
        <taxon>Dikarya</taxon>
        <taxon>Basidiomycota</taxon>
        <taxon>Ustilaginomycotina</taxon>
        <taxon>Exobasidiomycetes</taxon>
        <taxon>Ceraceosorales</taxon>
        <taxon>Ceraceosoraceae</taxon>
        <taxon>Ceraceosorus</taxon>
    </lineage>
</organism>
<evidence type="ECO:0000256" key="5">
    <source>
        <dbReference type="ARBA" id="ARBA00022801"/>
    </source>
</evidence>
<accession>A0A316WB15</accession>
<dbReference type="GO" id="GO:0016020">
    <property type="term" value="C:membrane"/>
    <property type="evidence" value="ECO:0007669"/>
    <property type="project" value="TreeGrafter"/>
</dbReference>
<dbReference type="SUPFAM" id="SSF51445">
    <property type="entry name" value="(Trans)glycosidases"/>
    <property type="match status" value="1"/>
</dbReference>
<dbReference type="RefSeq" id="XP_025373051.1">
    <property type="nucleotide sequence ID" value="XM_025515563.1"/>
</dbReference>
<keyword evidence="4 10" id="KW-0732">Signal</keyword>
<dbReference type="STRING" id="1522189.A0A316WB15"/>
<dbReference type="PANTHER" id="PTHR22600">
    <property type="entry name" value="BETA-HEXOSAMINIDASE"/>
    <property type="match status" value="1"/>
</dbReference>
<dbReference type="Gene3D" id="3.20.20.80">
    <property type="entry name" value="Glycosidases"/>
    <property type="match status" value="2"/>
</dbReference>
<sequence length="769" mass="83496">MRLVESLLLTTLCLCASSNVNAIWPKPSYISYGTPSKDERAIQALRVDVDKLVIAHTGDLPADLITAIERSKSRLKSDAMQPLIVGYGASRSEKIQQAPLLEKLKIILDGIEPPEAAVTPNAATSATPDEKAAESVKTEGEAAPHQHKQPAPASEEAPQAEKEERRPEDPNQAYTKASDTKEHPPPEARSAHQFPIEVFDAREASSDNTDVESDPPTEAQVEVKKPDEPLQADTPSEQSPSADRPADAGSTNATDTPVAATSGLAYEIQRDVELLDEAYSLTLPADGSPAVLSANSSLGIFGGLTTFEQLFLSLPKADETTRYVWNVPIDIHDKPAYPYRGIMVDTARNFIPIPALRRTIEAASSAKLNQFHWHIVDAQSFPLKLDGNLSVLAEKGAYSQAETYSAGDVKDFVQYAGEYGINVNVEIDMPGHTYEGVLQYKPELVTCPNKHDWAFWANEPPSGQLALNNSAVNAYVKELIQETSKLLAGPYFGHGNDEVNLKCYGASSKRDIDASLLKPFIEGVQKAIVDSGKAPMVWEEAAIDFPETAKALVNGTIVEVWTSVSNIAKVLESNPAVRVITAPYQAAYLDVGLGSWMGDSTGQSYADYVTWQMAYAFDPLTGTQGIPDARKRVLGGEMNLWTEQVDENNLDALLWPRALAGAEVYWTGDSWTQAFNAGNITTTFSAVGQGNTTEGAEAAEANPDRRAIAWSQRSWSGSNLTKRSAVEALPRLHEQRYRLVGRGIQASPLQPKWCALRPNQCNAPVATSP</sequence>
<dbReference type="InterPro" id="IPR025705">
    <property type="entry name" value="Beta_hexosaminidase_sua/sub"/>
</dbReference>
<dbReference type="EMBL" id="KZ819353">
    <property type="protein sequence ID" value="PWN45891.1"/>
    <property type="molecule type" value="Genomic_DNA"/>
</dbReference>
<evidence type="ECO:0000256" key="7">
    <source>
        <dbReference type="ARBA" id="ARBA00023295"/>
    </source>
</evidence>
<dbReference type="FunFam" id="3.20.20.80:FF:000063">
    <property type="entry name" value="Beta-hexosaminidase"/>
    <property type="match status" value="1"/>
</dbReference>
<dbReference type="PRINTS" id="PR00738">
    <property type="entry name" value="GLHYDRLASE20"/>
</dbReference>
<dbReference type="AlphaFoldDB" id="A0A316WB15"/>
<dbReference type="SUPFAM" id="SSF55545">
    <property type="entry name" value="beta-N-acetylhexosaminidase-like domain"/>
    <property type="match status" value="1"/>
</dbReference>
<dbReference type="GeneID" id="37037433"/>
<dbReference type="InParanoid" id="A0A316WB15"/>
<dbReference type="GO" id="GO:0030203">
    <property type="term" value="P:glycosaminoglycan metabolic process"/>
    <property type="evidence" value="ECO:0007669"/>
    <property type="project" value="TreeGrafter"/>
</dbReference>
<comment type="similarity">
    <text evidence="2">Belongs to the glycosyl hydrolase 20 family.</text>
</comment>
<evidence type="ECO:0000256" key="9">
    <source>
        <dbReference type="SAM" id="MobiDB-lite"/>
    </source>
</evidence>
<comment type="catalytic activity">
    <reaction evidence="1">
        <text>Hydrolysis of terminal non-reducing N-acetyl-D-hexosamine residues in N-acetyl-beta-D-hexosaminides.</text>
        <dbReference type="EC" id="3.2.1.52"/>
    </reaction>
</comment>
<keyword evidence="6" id="KW-0325">Glycoprotein</keyword>
<gene>
    <name evidence="12" type="ORF">IE81DRAFT_339097</name>
</gene>
<dbReference type="GO" id="GO:0005975">
    <property type="term" value="P:carbohydrate metabolic process"/>
    <property type="evidence" value="ECO:0007669"/>
    <property type="project" value="InterPro"/>
</dbReference>
<dbReference type="EC" id="3.2.1.52" evidence="3"/>
<dbReference type="OrthoDB" id="428480at2759"/>
<evidence type="ECO:0000259" key="11">
    <source>
        <dbReference type="Pfam" id="PF00728"/>
    </source>
</evidence>
<evidence type="ECO:0000313" key="12">
    <source>
        <dbReference type="EMBL" id="PWN45891.1"/>
    </source>
</evidence>
<keyword evidence="13" id="KW-1185">Reference proteome</keyword>
<evidence type="ECO:0000256" key="4">
    <source>
        <dbReference type="ARBA" id="ARBA00022729"/>
    </source>
</evidence>
<dbReference type="PANTHER" id="PTHR22600:SF26">
    <property type="entry name" value="BETA-N-ACETYLHEXOSAMINIDASE"/>
    <property type="match status" value="1"/>
</dbReference>
<keyword evidence="5" id="KW-0378">Hydrolase</keyword>
<feature type="signal peptide" evidence="10">
    <location>
        <begin position="1"/>
        <end position="22"/>
    </location>
</feature>
<evidence type="ECO:0000256" key="2">
    <source>
        <dbReference type="ARBA" id="ARBA00006285"/>
    </source>
</evidence>
<dbReference type="Proteomes" id="UP000245783">
    <property type="component" value="Unassembled WGS sequence"/>
</dbReference>
<feature type="compositionally biased region" description="Basic and acidic residues" evidence="9">
    <location>
        <begin position="178"/>
        <end position="190"/>
    </location>
</feature>
<proteinExistence type="inferred from homology"/>
<dbReference type="InterPro" id="IPR017853">
    <property type="entry name" value="GH"/>
</dbReference>
<evidence type="ECO:0000256" key="3">
    <source>
        <dbReference type="ARBA" id="ARBA00012663"/>
    </source>
</evidence>
<feature type="active site" description="Proton donor" evidence="8">
    <location>
        <position position="498"/>
    </location>
</feature>
<evidence type="ECO:0000313" key="13">
    <source>
        <dbReference type="Proteomes" id="UP000245783"/>
    </source>
</evidence>
<dbReference type="InterPro" id="IPR029018">
    <property type="entry name" value="Hex-like_dom2"/>
</dbReference>
<dbReference type="Pfam" id="PF00728">
    <property type="entry name" value="Glyco_hydro_20"/>
    <property type="match status" value="1"/>
</dbReference>
<feature type="compositionally biased region" description="Basic and acidic residues" evidence="9">
    <location>
        <begin position="159"/>
        <end position="169"/>
    </location>
</feature>
<reference evidence="12 13" key="1">
    <citation type="journal article" date="2018" name="Mol. Biol. Evol.">
        <title>Broad Genomic Sampling Reveals a Smut Pathogenic Ancestry of the Fungal Clade Ustilaginomycotina.</title>
        <authorList>
            <person name="Kijpornyongpan T."/>
            <person name="Mondo S.J."/>
            <person name="Barry K."/>
            <person name="Sandor L."/>
            <person name="Lee J."/>
            <person name="Lipzen A."/>
            <person name="Pangilinan J."/>
            <person name="LaButti K."/>
            <person name="Hainaut M."/>
            <person name="Henrissat B."/>
            <person name="Grigoriev I.V."/>
            <person name="Spatafora J.W."/>
            <person name="Aime M.C."/>
        </authorList>
    </citation>
    <scope>NUCLEOTIDE SEQUENCE [LARGE SCALE GENOMIC DNA]</scope>
    <source>
        <strain evidence="12 13">MCA 4658</strain>
    </source>
</reference>
<evidence type="ECO:0000256" key="1">
    <source>
        <dbReference type="ARBA" id="ARBA00001231"/>
    </source>
</evidence>
<evidence type="ECO:0000256" key="6">
    <source>
        <dbReference type="ARBA" id="ARBA00023180"/>
    </source>
</evidence>
<dbReference type="GO" id="GO:0004563">
    <property type="term" value="F:beta-N-acetylhexosaminidase activity"/>
    <property type="evidence" value="ECO:0007669"/>
    <property type="project" value="UniProtKB-EC"/>
</dbReference>
<feature type="chain" id="PRO_5016451147" description="beta-N-acetylhexosaminidase" evidence="10">
    <location>
        <begin position="23"/>
        <end position="769"/>
    </location>
</feature>
<evidence type="ECO:0000256" key="8">
    <source>
        <dbReference type="PIRSR" id="PIRSR625705-1"/>
    </source>
</evidence>
<feature type="compositionally biased region" description="Basic and acidic residues" evidence="9">
    <location>
        <begin position="128"/>
        <end position="144"/>
    </location>
</feature>